<dbReference type="OrthoDB" id="26518at2759"/>
<dbReference type="SMART" id="SM01139">
    <property type="entry name" value="Drf_FH3"/>
    <property type="match status" value="1"/>
</dbReference>
<comment type="caution">
    <text evidence="2">The sequence shown here is derived from an EMBL/GenBank/DDBJ whole genome shotgun (WGS) entry which is preliminary data.</text>
</comment>
<gene>
    <name evidence="2" type="ORF">BIW11_10157</name>
</gene>
<organism evidence="2 3">
    <name type="scientific">Tropilaelaps mercedesae</name>
    <dbReference type="NCBI Taxonomy" id="418985"/>
    <lineage>
        <taxon>Eukaryota</taxon>
        <taxon>Metazoa</taxon>
        <taxon>Ecdysozoa</taxon>
        <taxon>Arthropoda</taxon>
        <taxon>Chelicerata</taxon>
        <taxon>Arachnida</taxon>
        <taxon>Acari</taxon>
        <taxon>Parasitiformes</taxon>
        <taxon>Mesostigmata</taxon>
        <taxon>Gamasina</taxon>
        <taxon>Dermanyssoidea</taxon>
        <taxon>Laelapidae</taxon>
        <taxon>Tropilaelaps</taxon>
    </lineage>
</organism>
<dbReference type="Proteomes" id="UP000192247">
    <property type="component" value="Unassembled WGS sequence"/>
</dbReference>
<keyword evidence="3" id="KW-1185">Reference proteome</keyword>
<dbReference type="InParanoid" id="A0A1V9XGX9"/>
<dbReference type="Pfam" id="PF06367">
    <property type="entry name" value="Drf_FH3"/>
    <property type="match status" value="1"/>
</dbReference>
<proteinExistence type="predicted"/>
<dbReference type="InterPro" id="IPR011989">
    <property type="entry name" value="ARM-like"/>
</dbReference>
<dbReference type="Gene3D" id="1.25.10.10">
    <property type="entry name" value="Leucine-rich Repeat Variant"/>
    <property type="match status" value="1"/>
</dbReference>
<name>A0A1V9XGX9_9ACAR</name>
<evidence type="ECO:0000313" key="3">
    <source>
        <dbReference type="Proteomes" id="UP000192247"/>
    </source>
</evidence>
<dbReference type="InterPro" id="IPR010472">
    <property type="entry name" value="FH3_dom"/>
</dbReference>
<dbReference type="STRING" id="418985.A0A1V9XGX9"/>
<dbReference type="AlphaFoldDB" id="A0A1V9XGX9"/>
<accession>A0A1V9XGX9</accession>
<dbReference type="PROSITE" id="PS51232">
    <property type="entry name" value="GBD_FH3"/>
    <property type="match status" value="1"/>
</dbReference>
<reference evidence="2 3" key="1">
    <citation type="journal article" date="2017" name="Gigascience">
        <title>Draft genome of the honey bee ectoparasitic mite, Tropilaelaps mercedesae, is shaped by the parasitic life history.</title>
        <authorList>
            <person name="Dong X."/>
            <person name="Armstrong S.D."/>
            <person name="Xia D."/>
            <person name="Makepeace B.L."/>
            <person name="Darby A.C."/>
            <person name="Kadowaki T."/>
        </authorList>
    </citation>
    <scope>NUCLEOTIDE SEQUENCE [LARGE SCALE GENOMIC DNA]</scope>
    <source>
        <strain evidence="2">Wuxi-XJTLU</strain>
    </source>
</reference>
<sequence>LALATDHILVKKQVVELLSAVCVYSHRGHHLAVDAFQYYKERCGLAFRFGPLVEEIRNTDVPEYQGSVLALINCVIVSCDNLLEKIRIRNELIALGLADVLKKISSSCDDHAVFVQIRAFEEERVADEDAAREQLGLILEMEPVELFASLLEKVSSTPHVACLALMLHHLNQLDPHHPET</sequence>
<dbReference type="GO" id="GO:0003779">
    <property type="term" value="F:actin binding"/>
    <property type="evidence" value="ECO:0007669"/>
    <property type="project" value="InterPro"/>
</dbReference>
<dbReference type="InterPro" id="IPR016024">
    <property type="entry name" value="ARM-type_fold"/>
</dbReference>
<protein>
    <submittedName>
        <fullName evidence="2">Inverted formin-2-like</fullName>
    </submittedName>
</protein>
<dbReference type="PANTHER" id="PTHR46345:SF8">
    <property type="entry name" value="FORMIN 3, ISOFORM B"/>
    <property type="match status" value="1"/>
</dbReference>
<evidence type="ECO:0000313" key="2">
    <source>
        <dbReference type="EMBL" id="OQR72795.1"/>
    </source>
</evidence>
<feature type="non-terminal residue" evidence="2">
    <location>
        <position position="1"/>
    </location>
</feature>
<dbReference type="SUPFAM" id="SSF48371">
    <property type="entry name" value="ARM repeat"/>
    <property type="match status" value="1"/>
</dbReference>
<dbReference type="PANTHER" id="PTHR46345">
    <property type="entry name" value="INVERTED FORMIN-2"/>
    <property type="match status" value="1"/>
</dbReference>
<dbReference type="InterPro" id="IPR014768">
    <property type="entry name" value="GBD/FH3_dom"/>
</dbReference>
<feature type="domain" description="GBD/FH3" evidence="1">
    <location>
        <begin position="1"/>
        <end position="180"/>
    </location>
</feature>
<evidence type="ECO:0000259" key="1">
    <source>
        <dbReference type="PROSITE" id="PS51232"/>
    </source>
</evidence>
<dbReference type="EMBL" id="MNPL01011058">
    <property type="protein sequence ID" value="OQR72795.1"/>
    <property type="molecule type" value="Genomic_DNA"/>
</dbReference>